<evidence type="ECO:0000259" key="1">
    <source>
        <dbReference type="Pfam" id="PF00535"/>
    </source>
</evidence>
<dbReference type="SUPFAM" id="SSF53448">
    <property type="entry name" value="Nucleotide-diphospho-sugar transferases"/>
    <property type="match status" value="1"/>
</dbReference>
<dbReference type="EMBL" id="UYRU01073925">
    <property type="protein sequence ID" value="VDN24022.1"/>
    <property type="molecule type" value="Genomic_DNA"/>
</dbReference>
<name>A0A3P7PWE8_DIBLA</name>
<dbReference type="Pfam" id="PF00535">
    <property type="entry name" value="Glycos_transf_2"/>
    <property type="match status" value="1"/>
</dbReference>
<dbReference type="PANTHER" id="PTHR10859">
    <property type="entry name" value="GLYCOSYL TRANSFERASE"/>
    <property type="match status" value="1"/>
</dbReference>
<sequence>MGAGVRNLLDNLKVTCGHVEYGNGDMVACVRIVRHLLGDTSVLSVTTFVFHLDFQSDPIVNFQSLFQHTMKLKDVMLLKILIVLVPKMLEESLAYLNERKRLDSKFSFEIIIVDDGSTDDTYKMALKYTEKYTSDSVRVLKLARNRGKGAAVRIVSKRQLKFLILPACYQYICHPHFVQY</sequence>
<reference evidence="2 3" key="1">
    <citation type="submission" date="2018-11" db="EMBL/GenBank/DDBJ databases">
        <authorList>
            <consortium name="Pathogen Informatics"/>
        </authorList>
    </citation>
    <scope>NUCLEOTIDE SEQUENCE [LARGE SCALE GENOMIC DNA]</scope>
</reference>
<dbReference type="Proteomes" id="UP000281553">
    <property type="component" value="Unassembled WGS sequence"/>
</dbReference>
<dbReference type="AlphaFoldDB" id="A0A3P7PWE8"/>
<feature type="domain" description="Glycosyltransferase 2-like" evidence="1">
    <location>
        <begin position="87"/>
        <end position="153"/>
    </location>
</feature>
<protein>
    <recommendedName>
        <fullName evidence="1">Glycosyltransferase 2-like domain-containing protein</fullName>
    </recommendedName>
</protein>
<evidence type="ECO:0000313" key="3">
    <source>
        <dbReference type="Proteomes" id="UP000281553"/>
    </source>
</evidence>
<gene>
    <name evidence="2" type="ORF">DILT_LOCUS14364</name>
</gene>
<proteinExistence type="predicted"/>
<dbReference type="Gene3D" id="3.90.550.10">
    <property type="entry name" value="Spore Coat Polysaccharide Biosynthesis Protein SpsA, Chain A"/>
    <property type="match status" value="1"/>
</dbReference>
<dbReference type="PANTHER" id="PTHR10859:SF91">
    <property type="entry name" value="DOLICHYL-PHOSPHATE BETA-GLUCOSYLTRANSFERASE"/>
    <property type="match status" value="1"/>
</dbReference>
<organism evidence="2 3">
    <name type="scientific">Dibothriocephalus latus</name>
    <name type="common">Fish tapeworm</name>
    <name type="synonym">Diphyllobothrium latum</name>
    <dbReference type="NCBI Taxonomy" id="60516"/>
    <lineage>
        <taxon>Eukaryota</taxon>
        <taxon>Metazoa</taxon>
        <taxon>Spiralia</taxon>
        <taxon>Lophotrochozoa</taxon>
        <taxon>Platyhelminthes</taxon>
        <taxon>Cestoda</taxon>
        <taxon>Eucestoda</taxon>
        <taxon>Diphyllobothriidea</taxon>
        <taxon>Diphyllobothriidae</taxon>
        <taxon>Dibothriocephalus</taxon>
    </lineage>
</organism>
<evidence type="ECO:0000313" key="2">
    <source>
        <dbReference type="EMBL" id="VDN24022.1"/>
    </source>
</evidence>
<dbReference type="InterPro" id="IPR001173">
    <property type="entry name" value="Glyco_trans_2-like"/>
</dbReference>
<dbReference type="GO" id="GO:0005789">
    <property type="term" value="C:endoplasmic reticulum membrane"/>
    <property type="evidence" value="ECO:0007669"/>
    <property type="project" value="TreeGrafter"/>
</dbReference>
<accession>A0A3P7PWE8</accession>
<keyword evidence="3" id="KW-1185">Reference proteome</keyword>
<dbReference type="GO" id="GO:0006487">
    <property type="term" value="P:protein N-linked glycosylation"/>
    <property type="evidence" value="ECO:0007669"/>
    <property type="project" value="TreeGrafter"/>
</dbReference>
<dbReference type="OrthoDB" id="3784at2759"/>
<dbReference type="InterPro" id="IPR029044">
    <property type="entry name" value="Nucleotide-diphossugar_trans"/>
</dbReference>